<feature type="transmembrane region" description="Helical" evidence="1">
    <location>
        <begin position="100"/>
        <end position="122"/>
    </location>
</feature>
<name>A0A7S4MJ86_9EUKA</name>
<keyword evidence="1" id="KW-1133">Transmembrane helix</keyword>
<protein>
    <submittedName>
        <fullName evidence="2">Uncharacterized protein</fullName>
    </submittedName>
</protein>
<evidence type="ECO:0000313" key="2">
    <source>
        <dbReference type="EMBL" id="CAE2225285.1"/>
    </source>
</evidence>
<keyword evidence="1" id="KW-0812">Transmembrane</keyword>
<feature type="transmembrane region" description="Helical" evidence="1">
    <location>
        <begin position="217"/>
        <end position="235"/>
    </location>
</feature>
<gene>
    <name evidence="2" type="ORF">VSP0166_LOCUS10850</name>
</gene>
<organism evidence="2">
    <name type="scientific">Vannella robusta</name>
    <dbReference type="NCBI Taxonomy" id="1487602"/>
    <lineage>
        <taxon>Eukaryota</taxon>
        <taxon>Amoebozoa</taxon>
        <taxon>Discosea</taxon>
        <taxon>Flabellinia</taxon>
        <taxon>Vannellidae</taxon>
        <taxon>Vannella</taxon>
    </lineage>
</organism>
<accession>A0A7S4MJ86</accession>
<reference evidence="2" key="1">
    <citation type="submission" date="2021-01" db="EMBL/GenBank/DDBJ databases">
        <authorList>
            <person name="Corre E."/>
            <person name="Pelletier E."/>
            <person name="Niang G."/>
            <person name="Scheremetjew M."/>
            <person name="Finn R."/>
            <person name="Kale V."/>
            <person name="Holt S."/>
            <person name="Cochrane G."/>
            <person name="Meng A."/>
            <person name="Brown T."/>
            <person name="Cohen L."/>
        </authorList>
    </citation>
    <scope>NUCLEOTIDE SEQUENCE</scope>
    <source>
        <strain evidence="2">DIVA3 518/3/11/1/6</strain>
    </source>
</reference>
<dbReference type="EMBL" id="HBKP01015309">
    <property type="protein sequence ID" value="CAE2225285.1"/>
    <property type="molecule type" value="Transcribed_RNA"/>
</dbReference>
<proteinExistence type="predicted"/>
<feature type="transmembrane region" description="Helical" evidence="1">
    <location>
        <begin position="154"/>
        <end position="177"/>
    </location>
</feature>
<dbReference type="AlphaFoldDB" id="A0A7S4MJ86"/>
<feature type="transmembrane region" description="Helical" evidence="1">
    <location>
        <begin position="183"/>
        <end position="205"/>
    </location>
</feature>
<sequence>MFAKNRTFSYAFLKENLWFQFLLGTTFLGGHPMSSHYISNGMMSIILFSIFVIRELVPKTSYSSWEVGNNKVNSRFNGWVTFINFQVKIVRWNYVFKKTYLLYLFIIFQAEHFLGLGPSAYVSQSDRVLFYLLCLDAMHNITTAFFFQTLKFKGFISAETFAVLFNASPLFGIYLTYKLVMSHVIVVPFALALVIDLYVNLEFIYPSKYSFVWKNRFQVMCKTLCVAAASLYVLYNQA</sequence>
<keyword evidence="1" id="KW-0472">Membrane</keyword>
<evidence type="ECO:0000256" key="1">
    <source>
        <dbReference type="SAM" id="Phobius"/>
    </source>
</evidence>